<evidence type="ECO:0000313" key="2">
    <source>
        <dbReference type="Proteomes" id="UP000218272"/>
    </source>
</evidence>
<protein>
    <recommendedName>
        <fullName evidence="3">Glycosidase</fullName>
    </recommendedName>
</protein>
<dbReference type="AlphaFoldDB" id="A0A1E1EYF5"/>
<proteinExistence type="predicted"/>
<keyword evidence="2" id="KW-1185">Reference proteome</keyword>
<dbReference type="Proteomes" id="UP000218272">
    <property type="component" value="Chromosome SCLO_1"/>
</dbReference>
<gene>
    <name evidence="1" type="ORF">SCLO_1002540</name>
</gene>
<evidence type="ECO:0008006" key="3">
    <source>
        <dbReference type="Google" id="ProtNLM"/>
    </source>
</evidence>
<name>A0A1E1EYF5_9SPHN</name>
<accession>A0A1E1EYF5</accession>
<dbReference type="Pfam" id="PF11000">
    <property type="entry name" value="DUF2840"/>
    <property type="match status" value="1"/>
</dbReference>
<dbReference type="KEGG" id="sclo:SCLO_1002540"/>
<reference evidence="1 2" key="1">
    <citation type="submission" date="2016-10" db="EMBL/GenBank/DDBJ databases">
        <title>Complete Genome Sequence of the Nonylphenol-Degrading Bacterium Sphingobium cloacae JCM 10874T.</title>
        <authorList>
            <person name="Ootsuka M."/>
            <person name="Nishizawa T."/>
            <person name="Ohta H."/>
        </authorList>
    </citation>
    <scope>NUCLEOTIDE SEQUENCE [LARGE SCALE GENOMIC DNA]</scope>
    <source>
        <strain evidence="1 2">JCM 10874</strain>
    </source>
</reference>
<evidence type="ECO:0000313" key="1">
    <source>
        <dbReference type="EMBL" id="BAV63294.1"/>
    </source>
</evidence>
<sequence length="195" mass="22065">MSDPARPQRIDFSGFEAALRRQAMERAQAARTPTVPTALAAGSRLTEVELNWIEKKLEHWIRFGRVAQERIVTRRTRVMGFRPGAIFAFVRWASNDFGTISSRIDVVRAVGDGEAYTTLPFVRPGGDILLHIEGWPKVAQVLATIDAVELAGVDPCNAAPDHWRHVHNRIAAGQQPRPYTRERHRAWLKRREIEG</sequence>
<dbReference type="EMBL" id="AP017655">
    <property type="protein sequence ID" value="BAV63294.1"/>
    <property type="molecule type" value="Genomic_DNA"/>
</dbReference>
<organism evidence="1 2">
    <name type="scientific">Sphingobium cloacae</name>
    <dbReference type="NCBI Taxonomy" id="120107"/>
    <lineage>
        <taxon>Bacteria</taxon>
        <taxon>Pseudomonadati</taxon>
        <taxon>Pseudomonadota</taxon>
        <taxon>Alphaproteobacteria</taxon>
        <taxon>Sphingomonadales</taxon>
        <taxon>Sphingomonadaceae</taxon>
        <taxon>Sphingobium</taxon>
    </lineage>
</organism>
<dbReference type="InterPro" id="IPR021263">
    <property type="entry name" value="DUF2840"/>
</dbReference>